<keyword evidence="3" id="KW-0862">Zinc</keyword>
<dbReference type="GO" id="GO:0052810">
    <property type="term" value="F:1-phosphatidylinositol-5-kinase activity"/>
    <property type="evidence" value="ECO:0007669"/>
    <property type="project" value="TreeGrafter"/>
</dbReference>
<accession>A0A979FG31</accession>
<dbReference type="Proteomes" id="UP000694843">
    <property type="component" value="Unplaced"/>
</dbReference>
<dbReference type="AlphaFoldDB" id="A0A979FG31"/>
<keyword evidence="1" id="KW-0479">Metal-binding</keyword>
<proteinExistence type="predicted"/>
<dbReference type="InterPro" id="IPR011011">
    <property type="entry name" value="Znf_FYVE_PHD"/>
</dbReference>
<evidence type="ECO:0000256" key="3">
    <source>
        <dbReference type="ARBA" id="ARBA00022833"/>
    </source>
</evidence>
<dbReference type="PROSITE" id="PS50178">
    <property type="entry name" value="ZF_FYVE"/>
    <property type="match status" value="1"/>
</dbReference>
<dbReference type="OrthoDB" id="957735at2759"/>
<evidence type="ECO:0000256" key="2">
    <source>
        <dbReference type="ARBA" id="ARBA00022771"/>
    </source>
</evidence>
<evidence type="ECO:0000256" key="4">
    <source>
        <dbReference type="PROSITE-ProRule" id="PRU00091"/>
    </source>
</evidence>
<evidence type="ECO:0000256" key="1">
    <source>
        <dbReference type="ARBA" id="ARBA00022723"/>
    </source>
</evidence>
<dbReference type="GO" id="GO:0090385">
    <property type="term" value="P:phagosome-lysosome fusion"/>
    <property type="evidence" value="ECO:0007669"/>
    <property type="project" value="TreeGrafter"/>
</dbReference>
<evidence type="ECO:0000313" key="7">
    <source>
        <dbReference type="Proteomes" id="UP000694843"/>
    </source>
</evidence>
<dbReference type="GO" id="GO:0032438">
    <property type="term" value="P:melanosome organization"/>
    <property type="evidence" value="ECO:0007669"/>
    <property type="project" value="TreeGrafter"/>
</dbReference>
<dbReference type="InterPro" id="IPR043548">
    <property type="entry name" value="PIKfyve"/>
</dbReference>
<dbReference type="GO" id="GO:0031410">
    <property type="term" value="C:cytoplasmic vesicle"/>
    <property type="evidence" value="ECO:0007669"/>
    <property type="project" value="TreeGrafter"/>
</dbReference>
<feature type="domain" description="FYVE-type" evidence="6">
    <location>
        <begin position="37"/>
        <end position="70"/>
    </location>
</feature>
<protein>
    <submittedName>
        <fullName evidence="8">Zinc finger FYVE domain-containing protein 21-like</fullName>
    </submittedName>
</protein>
<dbReference type="GO" id="GO:1903426">
    <property type="term" value="P:regulation of reactive oxygen species biosynthetic process"/>
    <property type="evidence" value="ECO:0007669"/>
    <property type="project" value="TreeGrafter"/>
</dbReference>
<dbReference type="Pfam" id="PF01363">
    <property type="entry name" value="FYVE"/>
    <property type="match status" value="1"/>
</dbReference>
<name>A0A979FG31_HYAAZ</name>
<dbReference type="GO" id="GO:0000285">
    <property type="term" value="F:1-phosphatidylinositol-3-phosphate 5-kinase activity"/>
    <property type="evidence" value="ECO:0007669"/>
    <property type="project" value="InterPro"/>
</dbReference>
<evidence type="ECO:0000313" key="8">
    <source>
        <dbReference type="RefSeq" id="XP_047735879.1"/>
    </source>
</evidence>
<keyword evidence="7" id="KW-1185">Reference proteome</keyword>
<dbReference type="InterPro" id="IPR000306">
    <property type="entry name" value="Znf_FYVE"/>
</dbReference>
<dbReference type="SMART" id="SM00064">
    <property type="entry name" value="FYVE"/>
    <property type="match status" value="1"/>
</dbReference>
<dbReference type="PANTHER" id="PTHR46715:SF1">
    <property type="entry name" value="1-PHOSPHATIDYLINOSITOL 3-PHOSPHATE 5-KINASE"/>
    <property type="match status" value="1"/>
</dbReference>
<feature type="non-terminal residue" evidence="8">
    <location>
        <position position="100"/>
    </location>
</feature>
<dbReference type="InterPro" id="IPR013083">
    <property type="entry name" value="Znf_RING/FYVE/PHD"/>
</dbReference>
<organism evidence="7 8">
    <name type="scientific">Hyalella azteca</name>
    <name type="common">Amphipod</name>
    <dbReference type="NCBI Taxonomy" id="294128"/>
    <lineage>
        <taxon>Eukaryota</taxon>
        <taxon>Metazoa</taxon>
        <taxon>Ecdysozoa</taxon>
        <taxon>Arthropoda</taxon>
        <taxon>Crustacea</taxon>
        <taxon>Multicrustacea</taxon>
        <taxon>Malacostraca</taxon>
        <taxon>Eumalacostraca</taxon>
        <taxon>Peracarida</taxon>
        <taxon>Amphipoda</taxon>
        <taxon>Senticaudata</taxon>
        <taxon>Talitrida</taxon>
        <taxon>Talitroidea</taxon>
        <taxon>Hyalellidae</taxon>
        <taxon>Hyalella</taxon>
    </lineage>
</organism>
<dbReference type="GeneID" id="125177694"/>
<dbReference type="RefSeq" id="XP_047735879.1">
    <property type="nucleotide sequence ID" value="XM_047879923.1"/>
</dbReference>
<dbReference type="KEGG" id="hazt:125177694"/>
<reference evidence="8" key="1">
    <citation type="submission" date="2025-08" db="UniProtKB">
        <authorList>
            <consortium name="RefSeq"/>
        </authorList>
    </citation>
    <scope>IDENTIFICATION</scope>
    <source>
        <tissue evidence="8">Whole organism</tissue>
    </source>
</reference>
<sequence length="100" mass="11326">MEFPLERSLYATLKRIEYVLLVKGQGIEELRGHWARDSSTSACHKCDERFSAFKRRHHCRLCGDLFCSACCNTRLPHELVPHADGPAPEAAGRDSWQGTP</sequence>
<keyword evidence="2 4" id="KW-0863">Zinc-finger</keyword>
<dbReference type="GO" id="GO:0012506">
    <property type="term" value="C:vesicle membrane"/>
    <property type="evidence" value="ECO:0007669"/>
    <property type="project" value="TreeGrafter"/>
</dbReference>
<dbReference type="GO" id="GO:0008270">
    <property type="term" value="F:zinc ion binding"/>
    <property type="evidence" value="ECO:0007669"/>
    <property type="project" value="UniProtKB-KW"/>
</dbReference>
<dbReference type="SUPFAM" id="SSF57903">
    <property type="entry name" value="FYVE/PHD zinc finger"/>
    <property type="match status" value="1"/>
</dbReference>
<evidence type="ECO:0000259" key="6">
    <source>
        <dbReference type="PROSITE" id="PS50178"/>
    </source>
</evidence>
<dbReference type="Gene3D" id="3.30.40.10">
    <property type="entry name" value="Zinc/RING finger domain, C3HC4 (zinc finger)"/>
    <property type="match status" value="1"/>
</dbReference>
<dbReference type="PANTHER" id="PTHR46715">
    <property type="entry name" value="1-PHOSPHATIDYLINOSITOL 3-PHOSPHATE 5-KINASE"/>
    <property type="match status" value="1"/>
</dbReference>
<feature type="region of interest" description="Disordered" evidence="5">
    <location>
        <begin position="79"/>
        <end position="100"/>
    </location>
</feature>
<evidence type="ECO:0000256" key="5">
    <source>
        <dbReference type="SAM" id="MobiDB-lite"/>
    </source>
</evidence>
<gene>
    <name evidence="8" type="primary">LOC125177694</name>
</gene>
<dbReference type="InterPro" id="IPR017455">
    <property type="entry name" value="Znf_FYVE-rel"/>
</dbReference>